<evidence type="ECO:0000313" key="1">
    <source>
        <dbReference type="EMBL" id="MDY7260189.1"/>
    </source>
</evidence>
<sequence length="45" mass="5040">MATLIDVISPKTGKALSVETLMSYEKKGHTGDFTDYREGDFDELE</sequence>
<reference evidence="1 2" key="1">
    <citation type="submission" date="2023-04" db="EMBL/GenBank/DDBJ databases">
        <title>Bacteroides pacosi sp. nov., isolated from the fecal material of an alpaca.</title>
        <authorList>
            <person name="Miller S."/>
            <person name="Hendry M."/>
            <person name="King J."/>
            <person name="Sankaranarayanan K."/>
            <person name="Lawson P.A."/>
        </authorList>
    </citation>
    <scope>NUCLEOTIDE SEQUENCE [LARGE SCALE GENOMIC DNA]</scope>
    <source>
        <strain evidence="1 2">A2-P53</strain>
    </source>
</reference>
<comment type="caution">
    <text evidence="1">The sequence shown here is derived from an EMBL/GenBank/DDBJ whole genome shotgun (WGS) entry which is preliminary data.</text>
</comment>
<organism evidence="1 2">
    <name type="scientific">Bacteroides vicugnae</name>
    <dbReference type="NCBI Taxonomy" id="3037989"/>
    <lineage>
        <taxon>Bacteria</taxon>
        <taxon>Pseudomonadati</taxon>
        <taxon>Bacteroidota</taxon>
        <taxon>Bacteroidia</taxon>
        <taxon>Bacteroidales</taxon>
        <taxon>Bacteroidaceae</taxon>
        <taxon>Bacteroides</taxon>
    </lineage>
</organism>
<dbReference type="Proteomes" id="UP001292913">
    <property type="component" value="Unassembled WGS sequence"/>
</dbReference>
<keyword evidence="2" id="KW-1185">Reference proteome</keyword>
<protein>
    <submittedName>
        <fullName evidence="1">Uncharacterized protein</fullName>
    </submittedName>
</protein>
<evidence type="ECO:0000313" key="2">
    <source>
        <dbReference type="Proteomes" id="UP001292913"/>
    </source>
</evidence>
<proteinExistence type="predicted"/>
<name>A0ABU5HVG6_9BACE</name>
<accession>A0ABU5HVG6</accession>
<dbReference type="EMBL" id="JARZAK010000019">
    <property type="protein sequence ID" value="MDY7260189.1"/>
    <property type="molecule type" value="Genomic_DNA"/>
</dbReference>
<gene>
    <name evidence="1" type="ORF">QHG74_20970</name>
</gene>